<gene>
    <name evidence="1" type="ORF">SCALOS_LOCUS9968</name>
</gene>
<reference evidence="1" key="1">
    <citation type="submission" date="2021-06" db="EMBL/GenBank/DDBJ databases">
        <authorList>
            <person name="Kallberg Y."/>
            <person name="Tangrot J."/>
            <person name="Rosling A."/>
        </authorList>
    </citation>
    <scope>NUCLEOTIDE SEQUENCE</scope>
    <source>
        <strain evidence="1">AU212A</strain>
    </source>
</reference>
<feature type="non-terminal residue" evidence="1">
    <location>
        <position position="183"/>
    </location>
</feature>
<dbReference type="EMBL" id="CAJVPM010034262">
    <property type="protein sequence ID" value="CAG8686928.1"/>
    <property type="molecule type" value="Genomic_DNA"/>
</dbReference>
<evidence type="ECO:0000313" key="1">
    <source>
        <dbReference type="EMBL" id="CAG8686928.1"/>
    </source>
</evidence>
<feature type="non-terminal residue" evidence="1">
    <location>
        <position position="1"/>
    </location>
</feature>
<organism evidence="1 2">
    <name type="scientific">Scutellospora calospora</name>
    <dbReference type="NCBI Taxonomy" id="85575"/>
    <lineage>
        <taxon>Eukaryota</taxon>
        <taxon>Fungi</taxon>
        <taxon>Fungi incertae sedis</taxon>
        <taxon>Mucoromycota</taxon>
        <taxon>Glomeromycotina</taxon>
        <taxon>Glomeromycetes</taxon>
        <taxon>Diversisporales</taxon>
        <taxon>Gigasporaceae</taxon>
        <taxon>Scutellospora</taxon>
    </lineage>
</organism>
<protein>
    <submittedName>
        <fullName evidence="1">2076_t:CDS:1</fullName>
    </submittedName>
</protein>
<proteinExistence type="predicted"/>
<dbReference type="Proteomes" id="UP000789860">
    <property type="component" value="Unassembled WGS sequence"/>
</dbReference>
<sequence>LRIRPLTEEDLASLPSRFQRQVLSISPNTSNQVIVSGEKKQFFTFDHVFSPETSQNEIYNKAVLKLIDKFIEGYNVTILAYGQTSSGKTYTMGTSDSTEISAEQKGIIPRAMKTLFDIINSLQYKSRKFQFKVSFIEIYNEDLIDLLGEGEGENKPQVTIREDSKGHILWSGLQEIKVNSVDE</sequence>
<evidence type="ECO:0000313" key="2">
    <source>
        <dbReference type="Proteomes" id="UP000789860"/>
    </source>
</evidence>
<comment type="caution">
    <text evidence="1">The sequence shown here is derived from an EMBL/GenBank/DDBJ whole genome shotgun (WGS) entry which is preliminary data.</text>
</comment>
<accession>A0ACA9P0V6</accession>
<name>A0ACA9P0V6_9GLOM</name>
<keyword evidence="2" id="KW-1185">Reference proteome</keyword>